<evidence type="ECO:0000256" key="5">
    <source>
        <dbReference type="ARBA" id="ARBA00012756"/>
    </source>
</evidence>
<dbReference type="Pfam" id="PF00703">
    <property type="entry name" value="Glyco_hydro_2"/>
    <property type="match status" value="1"/>
</dbReference>
<evidence type="ECO:0000256" key="8">
    <source>
        <dbReference type="ARBA" id="ARBA00023295"/>
    </source>
</evidence>
<dbReference type="InterPro" id="IPR006103">
    <property type="entry name" value="Glyco_hydro_2_cat"/>
</dbReference>
<comment type="cofactor">
    <cofactor evidence="2">
        <name>Ca(2+)</name>
        <dbReference type="ChEBI" id="CHEBI:29108"/>
    </cofactor>
</comment>
<dbReference type="SUPFAM" id="SSF49303">
    <property type="entry name" value="beta-Galactosidase/glucuronidase domain"/>
    <property type="match status" value="1"/>
</dbReference>
<dbReference type="InterPro" id="IPR011013">
    <property type="entry name" value="Gal_mutarotase_sf_dom"/>
</dbReference>
<dbReference type="Gene3D" id="3.20.20.80">
    <property type="entry name" value="Glycosidases"/>
    <property type="match status" value="1"/>
</dbReference>
<evidence type="ECO:0000256" key="1">
    <source>
        <dbReference type="ARBA" id="ARBA00001412"/>
    </source>
</evidence>
<dbReference type="EMBL" id="JACOOE010000002">
    <property type="protein sequence ID" value="MBC5604145.1"/>
    <property type="molecule type" value="Genomic_DNA"/>
</dbReference>
<protein>
    <recommendedName>
        <fullName evidence="5">beta-galactosidase</fullName>
        <ecNumber evidence="5">3.2.1.23</ecNumber>
    </recommendedName>
</protein>
<feature type="domain" description="Glycoside hydrolase family 2 catalytic" evidence="11">
    <location>
        <begin position="313"/>
        <end position="600"/>
    </location>
</feature>
<evidence type="ECO:0000256" key="9">
    <source>
        <dbReference type="SAM" id="SignalP"/>
    </source>
</evidence>
<evidence type="ECO:0000256" key="2">
    <source>
        <dbReference type="ARBA" id="ARBA00001913"/>
    </source>
</evidence>
<dbReference type="RefSeq" id="WP_186966731.1">
    <property type="nucleotide sequence ID" value="NZ_JACOOE010000002.1"/>
</dbReference>
<organism evidence="13 14">
    <name type="scientific">Bacteroides difficilis</name>
    <dbReference type="NCBI Taxonomy" id="2763021"/>
    <lineage>
        <taxon>Bacteria</taxon>
        <taxon>Pseudomonadati</taxon>
        <taxon>Bacteroidota</taxon>
        <taxon>Bacteroidia</taxon>
        <taxon>Bacteroidales</taxon>
        <taxon>Bacteroidaceae</taxon>
        <taxon>Bacteroides</taxon>
    </lineage>
</organism>
<reference evidence="13 14" key="1">
    <citation type="submission" date="2020-08" db="EMBL/GenBank/DDBJ databases">
        <title>Genome public.</title>
        <authorList>
            <person name="Liu C."/>
            <person name="Sun Q."/>
        </authorList>
    </citation>
    <scope>NUCLEOTIDE SEQUENCE [LARGE SCALE GENOMIC DNA]</scope>
    <source>
        <strain evidence="13 14">M27</strain>
    </source>
</reference>
<evidence type="ECO:0000259" key="10">
    <source>
        <dbReference type="Pfam" id="PF00703"/>
    </source>
</evidence>
<dbReference type="PANTHER" id="PTHR46323:SF2">
    <property type="entry name" value="BETA-GALACTOSIDASE"/>
    <property type="match status" value="1"/>
</dbReference>
<dbReference type="Pfam" id="PF02836">
    <property type="entry name" value="Glyco_hydro_2_C"/>
    <property type="match status" value="1"/>
</dbReference>
<feature type="chain" id="PRO_5045872131" description="beta-galactosidase" evidence="9">
    <location>
        <begin position="20"/>
        <end position="1008"/>
    </location>
</feature>
<comment type="catalytic activity">
    <reaction evidence="1">
        <text>Hydrolysis of terminal non-reducing beta-D-galactose residues in beta-D-galactosides.</text>
        <dbReference type="EC" id="3.2.1.23"/>
    </reaction>
</comment>
<keyword evidence="14" id="KW-1185">Reference proteome</keyword>
<dbReference type="Gene3D" id="2.60.120.260">
    <property type="entry name" value="Galactose-binding domain-like"/>
    <property type="match status" value="1"/>
</dbReference>
<dbReference type="InterPro" id="IPR008979">
    <property type="entry name" value="Galactose-bd-like_sf"/>
</dbReference>
<evidence type="ECO:0000259" key="12">
    <source>
        <dbReference type="Pfam" id="PF02837"/>
    </source>
</evidence>
<comment type="subunit">
    <text evidence="4">Monomer.</text>
</comment>
<keyword evidence="9" id="KW-0732">Signal</keyword>
<evidence type="ECO:0000256" key="7">
    <source>
        <dbReference type="ARBA" id="ARBA00022837"/>
    </source>
</evidence>
<evidence type="ECO:0000259" key="11">
    <source>
        <dbReference type="Pfam" id="PF02836"/>
    </source>
</evidence>
<dbReference type="SUPFAM" id="SSF49785">
    <property type="entry name" value="Galactose-binding domain-like"/>
    <property type="match status" value="1"/>
</dbReference>
<keyword evidence="7" id="KW-0106">Calcium</keyword>
<dbReference type="Proteomes" id="UP000600600">
    <property type="component" value="Unassembled WGS sequence"/>
</dbReference>
<evidence type="ECO:0000256" key="3">
    <source>
        <dbReference type="ARBA" id="ARBA00007401"/>
    </source>
</evidence>
<dbReference type="InterPro" id="IPR014718">
    <property type="entry name" value="GH-type_carb-bd"/>
</dbReference>
<keyword evidence="8" id="KW-0326">Glycosidase</keyword>
<dbReference type="InterPro" id="IPR036156">
    <property type="entry name" value="Beta-gal/glucu_dom_sf"/>
</dbReference>
<dbReference type="Gene3D" id="2.70.98.10">
    <property type="match status" value="1"/>
</dbReference>
<dbReference type="InterPro" id="IPR006101">
    <property type="entry name" value="Glyco_hydro_2"/>
</dbReference>
<comment type="caution">
    <text evidence="13">The sequence shown here is derived from an EMBL/GenBank/DDBJ whole genome shotgun (WGS) entry which is preliminary data.</text>
</comment>
<evidence type="ECO:0000313" key="14">
    <source>
        <dbReference type="Proteomes" id="UP000600600"/>
    </source>
</evidence>
<gene>
    <name evidence="13" type="ORF">H8S67_05610</name>
</gene>
<accession>A0ABR7C8L4</accession>
<evidence type="ECO:0000256" key="6">
    <source>
        <dbReference type="ARBA" id="ARBA00022801"/>
    </source>
</evidence>
<dbReference type="EC" id="3.2.1.23" evidence="5"/>
<feature type="domain" description="Glycoside hydrolase family 2 immunoglobulin-like beta-sandwich" evidence="10">
    <location>
        <begin position="200"/>
        <end position="310"/>
    </location>
</feature>
<comment type="similarity">
    <text evidence="3">Belongs to the glycosyl hydrolase 2 family.</text>
</comment>
<evidence type="ECO:0000313" key="13">
    <source>
        <dbReference type="EMBL" id="MBC5604145.1"/>
    </source>
</evidence>
<proteinExistence type="inferred from homology"/>
<dbReference type="InterPro" id="IPR050347">
    <property type="entry name" value="Bact_Beta-galactosidase"/>
</dbReference>
<dbReference type="PANTHER" id="PTHR46323">
    <property type="entry name" value="BETA-GALACTOSIDASE"/>
    <property type="match status" value="1"/>
</dbReference>
<feature type="domain" description="Glycosyl hydrolases family 2 sugar binding" evidence="12">
    <location>
        <begin position="38"/>
        <end position="197"/>
    </location>
</feature>
<dbReference type="SUPFAM" id="SSF51445">
    <property type="entry name" value="(Trans)glycosidases"/>
    <property type="match status" value="1"/>
</dbReference>
<feature type="signal peptide" evidence="9">
    <location>
        <begin position="1"/>
        <end position="19"/>
    </location>
</feature>
<name>A0ABR7C8L4_9BACE</name>
<dbReference type="Gene3D" id="2.60.40.10">
    <property type="entry name" value="Immunoglobulins"/>
    <property type="match status" value="2"/>
</dbReference>
<sequence length="1008" mass="115932">MKKCIIQILLLIFPMLNFAQKLDIPKQSVYQVRDKMEIQTLNGKWKFKYVENKNIPSSLAGFTEVSFDDSSWEYITVPSNWETEGFKTPQYGADIVEAWGLYRTTFKANPAWSNKHVILRFDGVLFGYEVYVNGHYAGKWGSSFNPCQFDITPFIYFDRPNVLAVKVTTRTMGWRFDLNDCWALAGIFRDIELFSVPDLHLKDVTFVSQLKGNECATLTFKVDVGTFETTISDRQYRAQILFYDKVGHQLFSSSQPIKLQDNHQSLQFTCELEHPHLWTAETPYLYRMEVRIVNNKNEVVQQVYENVGVREVIVKDGILMVNNTPVLLRGTCHNEIDPIRGRALTDTDRQTQLKMMKAANVNFIRTAHYPFHPNFHKMCDEMGFYVCCEVPFGYGDSNLYKAEFTTELCTRAEATLTRDKNHPSIIMWTIGNENPYTEVVEKVVQYVKLKDPTRPRALPMAGHYFMENRERLSDNLDIYAFHYQSPQAVVKIADLKEKPVITTEYSHSLGLAFDVLESQFDTILSRKNIAGGAVWCWSDQALLRNRTVDDFMRDSVVMGVWIDSLRYLDSFKDKGTDGIVYADGYPQEDYWQLRKVYSPVIVHERDINVRKGEQMINFTVENRFNFISLVGYHCNWSVRNLSKELCRGTVDLKAQAQQIENIPLQITLPAEIENDDCMLYLSVTDYRGMPVYEKSVSLLVNNQKTDYTNLLSRVPDQKRFKVRKTSTTLSVEGENYLFTVDREGQITIQDGNKRKLVDSPLYLRVGRKPSINIENFLMRKKVFGWNPYILEPEVMDFKCMEEKDKVSAILYCKWLRVDKVDEYVEGKVCFSVSKSGLVSVDYDLKPYHATGTLWECGLTLTLHPSVETFRWLGNGPYTSTPGKTVYNERDIWALHKDDIHFIGNRGEVDVAVLLDNENTGIGFIGSASDLAVEKIGDTIYMTDNAIVSSYGTKLSQPVVNNKADKVGNMRGKFTLLVMGKDGNVLLTPVFSPYQEVLPNRHFLKSYGH</sequence>
<keyword evidence="6" id="KW-0378">Hydrolase</keyword>
<dbReference type="InterPro" id="IPR006104">
    <property type="entry name" value="Glyco_hydro_2_N"/>
</dbReference>
<dbReference type="SUPFAM" id="SSF74650">
    <property type="entry name" value="Galactose mutarotase-like"/>
    <property type="match status" value="1"/>
</dbReference>
<dbReference type="PRINTS" id="PR00132">
    <property type="entry name" value="GLHYDRLASE2"/>
</dbReference>
<dbReference type="InterPro" id="IPR006102">
    <property type="entry name" value="Ig-like_GH2"/>
</dbReference>
<dbReference type="Pfam" id="PF02837">
    <property type="entry name" value="Glyco_hydro_2_N"/>
    <property type="match status" value="1"/>
</dbReference>
<dbReference type="InterPro" id="IPR013783">
    <property type="entry name" value="Ig-like_fold"/>
</dbReference>
<dbReference type="InterPro" id="IPR017853">
    <property type="entry name" value="GH"/>
</dbReference>
<evidence type="ECO:0000256" key="4">
    <source>
        <dbReference type="ARBA" id="ARBA00011245"/>
    </source>
</evidence>